<evidence type="ECO:0000313" key="8">
    <source>
        <dbReference type="EMBL" id="KAF3547028.1"/>
    </source>
</evidence>
<evidence type="ECO:0000256" key="5">
    <source>
        <dbReference type="ARBA" id="ARBA00023002"/>
    </source>
</evidence>
<keyword evidence="5" id="KW-0560">Oxidoreductase</keyword>
<evidence type="ECO:0000256" key="4">
    <source>
        <dbReference type="ARBA" id="ARBA00022723"/>
    </source>
</evidence>
<dbReference type="PANTHER" id="PTHR24296">
    <property type="entry name" value="CYTOCHROME P450"/>
    <property type="match status" value="1"/>
</dbReference>
<name>A0ABQ7C5U8_BRACR</name>
<evidence type="ECO:0000256" key="1">
    <source>
        <dbReference type="ARBA" id="ARBA00001971"/>
    </source>
</evidence>
<evidence type="ECO:0000313" key="9">
    <source>
        <dbReference type="Proteomes" id="UP000266723"/>
    </source>
</evidence>
<dbReference type="EMBL" id="QGKV02000832">
    <property type="protein sequence ID" value="KAF3547028.1"/>
    <property type="molecule type" value="Genomic_DNA"/>
</dbReference>
<reference evidence="8 9" key="1">
    <citation type="journal article" date="2020" name="BMC Genomics">
        <title>Intraspecific diversification of the crop wild relative Brassica cretica Lam. using demographic model selection.</title>
        <authorList>
            <person name="Kioukis A."/>
            <person name="Michalopoulou V.A."/>
            <person name="Briers L."/>
            <person name="Pirintsos S."/>
            <person name="Studholme D.J."/>
            <person name="Pavlidis P."/>
            <person name="Sarris P.F."/>
        </authorList>
    </citation>
    <scope>NUCLEOTIDE SEQUENCE [LARGE SCALE GENOMIC DNA]</scope>
    <source>
        <strain evidence="9">cv. PFS-1207/04</strain>
    </source>
</reference>
<gene>
    <name evidence="8" type="ORF">DY000_02002534</name>
</gene>
<keyword evidence="9" id="KW-1185">Reference proteome</keyword>
<evidence type="ECO:0000256" key="7">
    <source>
        <dbReference type="ARBA" id="ARBA00023033"/>
    </source>
</evidence>
<keyword evidence="4" id="KW-0479">Metal-binding</keyword>
<evidence type="ECO:0000256" key="6">
    <source>
        <dbReference type="ARBA" id="ARBA00023004"/>
    </source>
</evidence>
<accession>A0ABQ7C5U8</accession>
<dbReference type="Proteomes" id="UP000266723">
    <property type="component" value="Unassembled WGS sequence"/>
</dbReference>
<keyword evidence="6" id="KW-0408">Iron</keyword>
<keyword evidence="3" id="KW-0349">Heme</keyword>
<proteinExistence type="inferred from homology"/>
<comment type="similarity">
    <text evidence="2">Belongs to the cytochrome P450 family.</text>
</comment>
<sequence length="62" mass="7155">MEGFDEGNVATSLRFIDPLWKLKRFLNIGSQARLKKSIATIDKFVYRLITTKRKNLAGNRTL</sequence>
<organism evidence="8 9">
    <name type="scientific">Brassica cretica</name>
    <name type="common">Mustard</name>
    <dbReference type="NCBI Taxonomy" id="69181"/>
    <lineage>
        <taxon>Eukaryota</taxon>
        <taxon>Viridiplantae</taxon>
        <taxon>Streptophyta</taxon>
        <taxon>Embryophyta</taxon>
        <taxon>Tracheophyta</taxon>
        <taxon>Spermatophyta</taxon>
        <taxon>Magnoliopsida</taxon>
        <taxon>eudicotyledons</taxon>
        <taxon>Gunneridae</taxon>
        <taxon>Pentapetalae</taxon>
        <taxon>rosids</taxon>
        <taxon>malvids</taxon>
        <taxon>Brassicales</taxon>
        <taxon>Brassicaceae</taxon>
        <taxon>Brassiceae</taxon>
        <taxon>Brassica</taxon>
    </lineage>
</organism>
<protein>
    <submittedName>
        <fullName evidence="8">Uncharacterized protein</fullName>
    </submittedName>
</protein>
<comment type="cofactor">
    <cofactor evidence="1">
        <name>heme</name>
        <dbReference type="ChEBI" id="CHEBI:30413"/>
    </cofactor>
</comment>
<evidence type="ECO:0000256" key="2">
    <source>
        <dbReference type="ARBA" id="ARBA00010617"/>
    </source>
</evidence>
<comment type="caution">
    <text evidence="8">The sequence shown here is derived from an EMBL/GenBank/DDBJ whole genome shotgun (WGS) entry which is preliminary data.</text>
</comment>
<evidence type="ECO:0000256" key="3">
    <source>
        <dbReference type="ARBA" id="ARBA00022617"/>
    </source>
</evidence>
<keyword evidence="7" id="KW-0503">Monooxygenase</keyword>